<sequence length="148" mass="15322">MSANAVATKSPAAHLDSSAKSAPASKKGCDLALPSGFGCSNVSKEAAVSGAMGAAVGVAARRLTSDALYGVGLCFAGLQCLSYLGFITIHWNIISDALEKVADQNKDGKLDMEDAKILWHRFMKCASCGLPSAAGFTSGFMIGYKYFA</sequence>
<gene>
    <name evidence="6" type="ORF">ABL78_5852</name>
</gene>
<dbReference type="Pfam" id="PF04930">
    <property type="entry name" value="FUN14"/>
    <property type="match status" value="1"/>
</dbReference>
<dbReference type="OMA" id="YIQVNWK"/>
<dbReference type="PANTHER" id="PTHR21346">
    <property type="entry name" value="FUN14 DOMAIN CONTAINING"/>
    <property type="match status" value="1"/>
</dbReference>
<dbReference type="OrthoDB" id="163794at2759"/>
<keyword evidence="3 6" id="KW-0812">Transmembrane</keyword>
<comment type="caution">
    <text evidence="6">The sequence shown here is derived from an EMBL/GenBank/DDBJ whole genome shotgun (WGS) entry which is preliminary data.</text>
</comment>
<dbReference type="InterPro" id="IPR007014">
    <property type="entry name" value="FUN14"/>
</dbReference>
<comment type="subcellular location">
    <subcellularLocation>
        <location evidence="1">Membrane</location>
    </subcellularLocation>
</comment>
<proteinExistence type="inferred from homology"/>
<keyword evidence="7" id="KW-1185">Reference proteome</keyword>
<protein>
    <submittedName>
        <fullName evidence="6">Putative transmembrane protein</fullName>
    </submittedName>
</protein>
<dbReference type="GO" id="GO:0016020">
    <property type="term" value="C:membrane"/>
    <property type="evidence" value="ECO:0007669"/>
    <property type="project" value="UniProtKB-SubCell"/>
</dbReference>
<keyword evidence="4" id="KW-1133">Transmembrane helix</keyword>
<dbReference type="EMBL" id="LJSK01000209">
    <property type="protein sequence ID" value="KPI85086.1"/>
    <property type="molecule type" value="Genomic_DNA"/>
</dbReference>
<evidence type="ECO:0000256" key="3">
    <source>
        <dbReference type="ARBA" id="ARBA00022692"/>
    </source>
</evidence>
<evidence type="ECO:0000256" key="1">
    <source>
        <dbReference type="ARBA" id="ARBA00004370"/>
    </source>
</evidence>
<reference evidence="6 7" key="1">
    <citation type="journal article" date="2015" name="PLoS Pathog.">
        <title>Leptomonas seymouri: Adaptations to the Dixenous Life Cycle Analyzed by Genome Sequencing, Transcriptome Profiling and Co-infection with Leishmania donovani.</title>
        <authorList>
            <person name="Kraeva N."/>
            <person name="Butenko A."/>
            <person name="Hlavacova J."/>
            <person name="Kostygov A."/>
            <person name="Myskova J."/>
            <person name="Grybchuk D."/>
            <person name="Lestinova T."/>
            <person name="Votypka J."/>
            <person name="Volf P."/>
            <person name="Opperdoes F."/>
            <person name="Flegontov P."/>
            <person name="Lukes J."/>
            <person name="Yurchenko V."/>
        </authorList>
    </citation>
    <scope>NUCLEOTIDE SEQUENCE [LARGE SCALE GENOMIC DNA]</scope>
    <source>
        <strain evidence="6 7">ATCC 30220</strain>
    </source>
</reference>
<evidence type="ECO:0000313" key="6">
    <source>
        <dbReference type="EMBL" id="KPI85086.1"/>
    </source>
</evidence>
<dbReference type="AlphaFoldDB" id="A0A0N0P4B0"/>
<accession>A0A0N0P4B0</accession>
<dbReference type="PANTHER" id="PTHR21346:SF10">
    <property type="entry name" value="TRANSMEMBRANE PROTEIN"/>
    <property type="match status" value="1"/>
</dbReference>
<keyword evidence="5" id="KW-0472">Membrane</keyword>
<evidence type="ECO:0000256" key="2">
    <source>
        <dbReference type="ARBA" id="ARBA00009160"/>
    </source>
</evidence>
<dbReference type="Proteomes" id="UP000038009">
    <property type="component" value="Unassembled WGS sequence"/>
</dbReference>
<comment type="similarity">
    <text evidence="2">Belongs to the FUN14 family.</text>
</comment>
<evidence type="ECO:0000256" key="5">
    <source>
        <dbReference type="ARBA" id="ARBA00023136"/>
    </source>
</evidence>
<evidence type="ECO:0000313" key="7">
    <source>
        <dbReference type="Proteomes" id="UP000038009"/>
    </source>
</evidence>
<dbReference type="VEuPathDB" id="TriTrypDB:Lsey_0209_0100"/>
<organism evidence="6 7">
    <name type="scientific">Leptomonas seymouri</name>
    <dbReference type="NCBI Taxonomy" id="5684"/>
    <lineage>
        <taxon>Eukaryota</taxon>
        <taxon>Discoba</taxon>
        <taxon>Euglenozoa</taxon>
        <taxon>Kinetoplastea</taxon>
        <taxon>Metakinetoplastina</taxon>
        <taxon>Trypanosomatida</taxon>
        <taxon>Trypanosomatidae</taxon>
        <taxon>Leishmaniinae</taxon>
        <taxon>Leptomonas</taxon>
    </lineage>
</organism>
<name>A0A0N0P4B0_LEPSE</name>
<evidence type="ECO:0000256" key="4">
    <source>
        <dbReference type="ARBA" id="ARBA00022989"/>
    </source>
</evidence>